<comment type="caution">
    <text evidence="2">The sequence shown here is derived from an EMBL/GenBank/DDBJ whole genome shotgun (WGS) entry which is preliminary data.</text>
</comment>
<dbReference type="EMBL" id="JAINUF010000008">
    <property type="protein sequence ID" value="KAJ8352659.1"/>
    <property type="molecule type" value="Genomic_DNA"/>
</dbReference>
<name>A0A9Q1IU97_SYNKA</name>
<evidence type="ECO:0000256" key="1">
    <source>
        <dbReference type="SAM" id="MobiDB-lite"/>
    </source>
</evidence>
<gene>
    <name evidence="2" type="ORF">SKAU_G00241350</name>
</gene>
<evidence type="ECO:0000313" key="3">
    <source>
        <dbReference type="Proteomes" id="UP001152622"/>
    </source>
</evidence>
<reference evidence="2" key="1">
    <citation type="journal article" date="2023" name="Science">
        <title>Genome structures resolve the early diversification of teleost fishes.</title>
        <authorList>
            <person name="Parey E."/>
            <person name="Louis A."/>
            <person name="Montfort J."/>
            <person name="Bouchez O."/>
            <person name="Roques C."/>
            <person name="Iampietro C."/>
            <person name="Lluch J."/>
            <person name="Castinel A."/>
            <person name="Donnadieu C."/>
            <person name="Desvignes T."/>
            <person name="Floi Bucao C."/>
            <person name="Jouanno E."/>
            <person name="Wen M."/>
            <person name="Mejri S."/>
            <person name="Dirks R."/>
            <person name="Jansen H."/>
            <person name="Henkel C."/>
            <person name="Chen W.J."/>
            <person name="Zahm M."/>
            <person name="Cabau C."/>
            <person name="Klopp C."/>
            <person name="Thompson A.W."/>
            <person name="Robinson-Rechavi M."/>
            <person name="Braasch I."/>
            <person name="Lecointre G."/>
            <person name="Bobe J."/>
            <person name="Postlethwait J.H."/>
            <person name="Berthelot C."/>
            <person name="Roest Crollius H."/>
            <person name="Guiguen Y."/>
        </authorList>
    </citation>
    <scope>NUCLEOTIDE SEQUENCE</scope>
    <source>
        <strain evidence="2">WJC10195</strain>
    </source>
</reference>
<accession>A0A9Q1IU97</accession>
<sequence>MPPPVPRPSARDPQEADRGSQGPDEKETGPLKTQGPPGNKKRAPRNSEPTNNHYFPSGRDSPCRNENGERAVLSDNWNIAKCSSPLGES</sequence>
<organism evidence="2 3">
    <name type="scientific">Synaphobranchus kaupii</name>
    <name type="common">Kaup's arrowtooth eel</name>
    <dbReference type="NCBI Taxonomy" id="118154"/>
    <lineage>
        <taxon>Eukaryota</taxon>
        <taxon>Metazoa</taxon>
        <taxon>Chordata</taxon>
        <taxon>Craniata</taxon>
        <taxon>Vertebrata</taxon>
        <taxon>Euteleostomi</taxon>
        <taxon>Actinopterygii</taxon>
        <taxon>Neopterygii</taxon>
        <taxon>Teleostei</taxon>
        <taxon>Anguilliformes</taxon>
        <taxon>Synaphobranchidae</taxon>
        <taxon>Synaphobranchus</taxon>
    </lineage>
</organism>
<protein>
    <submittedName>
        <fullName evidence="2">Uncharacterized protein</fullName>
    </submittedName>
</protein>
<evidence type="ECO:0000313" key="2">
    <source>
        <dbReference type="EMBL" id="KAJ8352659.1"/>
    </source>
</evidence>
<feature type="compositionally biased region" description="Basic and acidic residues" evidence="1">
    <location>
        <begin position="9"/>
        <end position="29"/>
    </location>
</feature>
<feature type="region of interest" description="Disordered" evidence="1">
    <location>
        <begin position="1"/>
        <end position="69"/>
    </location>
</feature>
<dbReference type="AlphaFoldDB" id="A0A9Q1IU97"/>
<proteinExistence type="predicted"/>
<keyword evidence="3" id="KW-1185">Reference proteome</keyword>
<dbReference type="Proteomes" id="UP001152622">
    <property type="component" value="Chromosome 8"/>
</dbReference>